<dbReference type="SUPFAM" id="SSF52540">
    <property type="entry name" value="P-loop containing nucleoside triphosphate hydrolases"/>
    <property type="match status" value="1"/>
</dbReference>
<dbReference type="InterPro" id="IPR003593">
    <property type="entry name" value="AAA+_ATPase"/>
</dbReference>
<evidence type="ECO:0000256" key="1">
    <source>
        <dbReference type="ARBA" id="ARBA00022741"/>
    </source>
</evidence>
<evidence type="ECO:0000256" key="4">
    <source>
        <dbReference type="ARBA" id="ARBA00023163"/>
    </source>
</evidence>
<name>A0A1Q9JKH7_9FIRM</name>
<dbReference type="GO" id="GO:0006355">
    <property type="term" value="P:regulation of DNA-templated transcription"/>
    <property type="evidence" value="ECO:0007669"/>
    <property type="project" value="InterPro"/>
</dbReference>
<accession>A0A1Q9JKH7</accession>
<dbReference type="InterPro" id="IPR027417">
    <property type="entry name" value="P-loop_NTPase"/>
</dbReference>
<dbReference type="InterPro" id="IPR002078">
    <property type="entry name" value="Sigma_54_int"/>
</dbReference>
<evidence type="ECO:0000256" key="3">
    <source>
        <dbReference type="ARBA" id="ARBA00023015"/>
    </source>
</evidence>
<dbReference type="Gene3D" id="3.40.50.300">
    <property type="entry name" value="P-loop containing nucleotide triphosphate hydrolases"/>
    <property type="match status" value="1"/>
</dbReference>
<dbReference type="Pfam" id="PF02954">
    <property type="entry name" value="HTH_8"/>
    <property type="match status" value="1"/>
</dbReference>
<keyword evidence="2" id="KW-0067">ATP-binding</keyword>
<reference evidence="8 9" key="1">
    <citation type="journal article" date="2016" name="Appl. Environ. Microbiol.">
        <title>Function and Phylogeny of Bacterial Butyryl Coenzyme A:Acetate Transferases and Their Diversity in the Proximal Colon of Swine.</title>
        <authorList>
            <person name="Trachsel J."/>
            <person name="Bayles D.O."/>
            <person name="Looft T."/>
            <person name="Levine U.Y."/>
            <person name="Allen H.K."/>
        </authorList>
    </citation>
    <scope>NUCLEOTIDE SEQUENCE [LARGE SCALE GENOMIC DNA]</scope>
    <source>
        <strain evidence="8 9">68-3-10</strain>
    </source>
</reference>
<evidence type="ECO:0000313" key="9">
    <source>
        <dbReference type="Proteomes" id="UP000187404"/>
    </source>
</evidence>
<dbReference type="InterPro" id="IPR025662">
    <property type="entry name" value="Sigma_54_int_dom_ATP-bd_1"/>
</dbReference>
<proteinExistence type="predicted"/>
<dbReference type="AlphaFoldDB" id="A0A1Q9JKH7"/>
<dbReference type="InterPro" id="IPR058031">
    <property type="entry name" value="AAA_lid_NorR"/>
</dbReference>
<dbReference type="GO" id="GO:0005524">
    <property type="term" value="F:ATP binding"/>
    <property type="evidence" value="ECO:0007669"/>
    <property type="project" value="UniProtKB-KW"/>
</dbReference>
<dbReference type="Gene3D" id="1.10.10.60">
    <property type="entry name" value="Homeodomain-like"/>
    <property type="match status" value="1"/>
</dbReference>
<dbReference type="Proteomes" id="UP000187404">
    <property type="component" value="Unassembled WGS sequence"/>
</dbReference>
<dbReference type="InterPro" id="IPR000014">
    <property type="entry name" value="PAS"/>
</dbReference>
<dbReference type="InterPro" id="IPR002197">
    <property type="entry name" value="HTH_Fis"/>
</dbReference>
<keyword evidence="9" id="KW-1185">Reference proteome</keyword>
<gene>
    <name evidence="8" type="ORF">BHK98_11985</name>
</gene>
<dbReference type="PROSITE" id="PS00675">
    <property type="entry name" value="SIGMA54_INTERACT_1"/>
    <property type="match status" value="1"/>
</dbReference>
<evidence type="ECO:0000259" key="7">
    <source>
        <dbReference type="PROSITE" id="PS50112"/>
    </source>
</evidence>
<evidence type="ECO:0000259" key="6">
    <source>
        <dbReference type="PROSITE" id="PS50045"/>
    </source>
</evidence>
<dbReference type="InterPro" id="IPR009057">
    <property type="entry name" value="Homeodomain-like_sf"/>
</dbReference>
<feature type="region of interest" description="Disordered" evidence="5">
    <location>
        <begin position="385"/>
        <end position="406"/>
    </location>
</feature>
<dbReference type="PROSITE" id="PS00688">
    <property type="entry name" value="SIGMA54_INTERACT_3"/>
    <property type="match status" value="1"/>
</dbReference>
<feature type="domain" description="Sigma-54 factor interaction" evidence="6">
    <location>
        <begin position="141"/>
        <end position="370"/>
    </location>
</feature>
<keyword evidence="1" id="KW-0547">Nucleotide-binding</keyword>
<dbReference type="SMART" id="SM00382">
    <property type="entry name" value="AAA"/>
    <property type="match status" value="1"/>
</dbReference>
<dbReference type="PANTHER" id="PTHR32071:SF121">
    <property type="entry name" value="SIGMA L-DEPENDENT TRANSCRIPTIONAL REGULATOR YQIR-RELATED"/>
    <property type="match status" value="1"/>
</dbReference>
<dbReference type="OrthoDB" id="9803970at2"/>
<dbReference type="CDD" id="cd00009">
    <property type="entry name" value="AAA"/>
    <property type="match status" value="1"/>
</dbReference>
<dbReference type="FunFam" id="3.40.50.300:FF:000006">
    <property type="entry name" value="DNA-binding transcriptional regulator NtrC"/>
    <property type="match status" value="1"/>
</dbReference>
<feature type="domain" description="PAS" evidence="7">
    <location>
        <begin position="2"/>
        <end position="54"/>
    </location>
</feature>
<dbReference type="Gene3D" id="1.10.8.60">
    <property type="match status" value="1"/>
</dbReference>
<dbReference type="PROSITE" id="PS50045">
    <property type="entry name" value="SIGMA54_INTERACT_4"/>
    <property type="match status" value="1"/>
</dbReference>
<dbReference type="InterPro" id="IPR035965">
    <property type="entry name" value="PAS-like_dom_sf"/>
</dbReference>
<dbReference type="STRING" id="1261640.BHK98_11985"/>
<protein>
    <submittedName>
        <fullName evidence="8">Uncharacterized protein</fullName>
    </submittedName>
</protein>
<dbReference type="Pfam" id="PF25601">
    <property type="entry name" value="AAA_lid_14"/>
    <property type="match status" value="1"/>
</dbReference>
<organism evidence="8 9">
    <name type="scientific">Hornefia porci</name>
    <dbReference type="NCBI Taxonomy" id="2652292"/>
    <lineage>
        <taxon>Bacteria</taxon>
        <taxon>Bacillati</taxon>
        <taxon>Bacillota</taxon>
        <taxon>Clostridia</taxon>
        <taxon>Peptostreptococcales</taxon>
        <taxon>Anaerovoracaceae</taxon>
        <taxon>Hornefia</taxon>
    </lineage>
</organism>
<dbReference type="SUPFAM" id="SSF55785">
    <property type="entry name" value="PYP-like sensor domain (PAS domain)"/>
    <property type="match status" value="1"/>
</dbReference>
<evidence type="ECO:0000313" key="8">
    <source>
        <dbReference type="EMBL" id="OLR56720.1"/>
    </source>
</evidence>
<feature type="compositionally biased region" description="Basic and acidic residues" evidence="5">
    <location>
        <begin position="387"/>
        <end position="406"/>
    </location>
</feature>
<comment type="caution">
    <text evidence="8">The sequence shown here is derived from an EMBL/GenBank/DDBJ whole genome shotgun (WGS) entry which is preliminary data.</text>
</comment>
<keyword evidence="4" id="KW-0804">Transcription</keyword>
<evidence type="ECO:0000256" key="5">
    <source>
        <dbReference type="SAM" id="MobiDB-lite"/>
    </source>
</evidence>
<dbReference type="SUPFAM" id="SSF46689">
    <property type="entry name" value="Homeodomain-like"/>
    <property type="match status" value="1"/>
</dbReference>
<dbReference type="PROSITE" id="PS50112">
    <property type="entry name" value="PAS"/>
    <property type="match status" value="1"/>
</dbReference>
<dbReference type="RefSeq" id="WP_075714567.1">
    <property type="nucleotide sequence ID" value="NZ_MJIE01000001.1"/>
</dbReference>
<evidence type="ECO:0000256" key="2">
    <source>
        <dbReference type="ARBA" id="ARBA00022840"/>
    </source>
</evidence>
<dbReference type="EMBL" id="MJIE01000001">
    <property type="protein sequence ID" value="OLR56720.1"/>
    <property type="molecule type" value="Genomic_DNA"/>
</dbReference>
<dbReference type="PANTHER" id="PTHR32071">
    <property type="entry name" value="TRANSCRIPTIONAL REGULATORY PROTEIN"/>
    <property type="match status" value="1"/>
</dbReference>
<dbReference type="GO" id="GO:0043565">
    <property type="term" value="F:sequence-specific DNA binding"/>
    <property type="evidence" value="ECO:0007669"/>
    <property type="project" value="InterPro"/>
</dbReference>
<dbReference type="InterPro" id="IPR025944">
    <property type="entry name" value="Sigma_54_int_dom_CS"/>
</dbReference>
<keyword evidence="3" id="KW-0805">Transcription regulation</keyword>
<dbReference type="Pfam" id="PF00158">
    <property type="entry name" value="Sigma54_activat"/>
    <property type="match status" value="1"/>
</dbReference>
<sequence length="455" mass="51859">MDEHRILEILRDYYEESIFITDDKGIVVFANKVAARRINSAIPDMVGKNVRELVRNRVYEYSTTEEAIRTGRTAVGRIDDNVFSNSVPVFDGERKLEYVVTNNMNLKHNQEWANIIESNKAENSRLRRELDYMRLKDQRVVIANSPIMKNVLKMVEAVAPTDSSVVILGQSGTGKDVISQLIHEKSHRSNKSYLSVNCAAMPEALLESELFGYESGAFTGAKSGGKIGLFEATDGGTIFLDEIGEMSLPLQAKLLRVLESHDIRRIGGIENIHVDVRVICATNRDLEKMVAEGTFREDLYYRLSVFTIQLPPLAERKEDILPIAQMFLDQLNHKYGTDKVLADVTKDTMLNYYWPGNIRELRNVVERIYVISQDNKLFFTPVPTAEYGEKPTDRPADRAEEHEPEREFGSLKEYVDFAERQYIDRIMADCGGSVGKTAERLGIHRSVLYRKLHKK</sequence>